<keyword evidence="8" id="KW-0614">Plasmid</keyword>
<reference evidence="8" key="1">
    <citation type="submission" date="2007-03" db="EMBL/GenBank/DDBJ databases">
        <authorList>
            <person name="Jerke K.H."/>
            <person name="Nakatsu C.H."/>
            <person name="Konopka A.E."/>
        </authorList>
    </citation>
    <scope>NUCLEOTIDE SEQUENCE</scope>
    <source>
        <strain evidence="8">AK-1</strain>
        <plasmid evidence="8">pSI-1</plasmid>
    </source>
</reference>
<evidence type="ECO:0000256" key="1">
    <source>
        <dbReference type="ARBA" id="ARBA00004141"/>
    </source>
</evidence>
<sequence>MSLGGFFAESVQTGALLLAVPLAIIAGLVSFISPCVLPLLPGYLGYVSGLAGTDEKAARRRTTAGVGLFILGFAAVFTLYGAAFGTIGHWLVSWSDVITRVLGVVVIVMGVALSGKIPFLQSTAKLSWKPNTGLAGAPLLGIGFGLGWTPCIGPTLSAVLALSTTTGSAWRGALLGFAYCIGLGIPFLLVARGFSWVTGTLGFVRRNIRAFNLAGATILILVGVLMVSGVWTTWILSLQNLIGTFTTPI</sequence>
<dbReference type="PANTHER" id="PTHR31272">
    <property type="entry name" value="CYTOCHROME C-TYPE BIOGENESIS PROTEIN HI_1454-RELATED"/>
    <property type="match status" value="1"/>
</dbReference>
<geneLocation type="plasmid" evidence="8">
    <name>pSI-1</name>
</geneLocation>
<keyword evidence="4 6" id="KW-1133">Transmembrane helix</keyword>
<proteinExistence type="inferred from homology"/>
<reference evidence="8" key="2">
    <citation type="journal article" date="2008" name="Plasmid">
        <title>Comparative analysis of eight Arthrobacter plasmids.</title>
        <authorList>
            <person name="Jerke K."/>
            <person name="Nakatsu C.H."/>
            <person name="Beasley F."/>
            <person name="Konopka A."/>
        </authorList>
    </citation>
    <scope>NUCLEOTIDE SEQUENCE</scope>
    <source>
        <strain evidence="8">AK-1</strain>
        <plasmid evidence="8">pSI-1</plasmid>
    </source>
</reference>
<dbReference type="AlphaFoldDB" id="A6YFE5"/>
<protein>
    <submittedName>
        <fullName evidence="8">Putative cytochrome c biogenesis protein</fullName>
    </submittedName>
</protein>
<dbReference type="PANTHER" id="PTHR31272:SF4">
    <property type="entry name" value="CYTOCHROME C-TYPE BIOGENESIS PROTEIN HI_1454-RELATED"/>
    <property type="match status" value="1"/>
</dbReference>
<keyword evidence="3 6" id="KW-0812">Transmembrane</keyword>
<evidence type="ECO:0000256" key="4">
    <source>
        <dbReference type="ARBA" id="ARBA00022989"/>
    </source>
</evidence>
<dbReference type="InterPro" id="IPR003834">
    <property type="entry name" value="Cyt_c_assmbl_TM_dom"/>
</dbReference>
<evidence type="ECO:0000256" key="6">
    <source>
        <dbReference type="SAM" id="Phobius"/>
    </source>
</evidence>
<feature type="domain" description="Cytochrome C biogenesis protein transmembrane" evidence="7">
    <location>
        <begin position="17"/>
        <end position="211"/>
    </location>
</feature>
<evidence type="ECO:0000259" key="7">
    <source>
        <dbReference type="Pfam" id="PF02683"/>
    </source>
</evidence>
<feature type="transmembrane region" description="Helical" evidence="6">
    <location>
        <begin position="66"/>
        <end position="91"/>
    </location>
</feature>
<feature type="transmembrane region" description="Helical" evidence="6">
    <location>
        <begin position="97"/>
        <end position="119"/>
    </location>
</feature>
<dbReference type="GO" id="GO:0017004">
    <property type="term" value="P:cytochrome complex assembly"/>
    <property type="evidence" value="ECO:0007669"/>
    <property type="project" value="InterPro"/>
</dbReference>
<evidence type="ECO:0000256" key="3">
    <source>
        <dbReference type="ARBA" id="ARBA00022692"/>
    </source>
</evidence>
<evidence type="ECO:0000256" key="2">
    <source>
        <dbReference type="ARBA" id="ARBA00006143"/>
    </source>
</evidence>
<evidence type="ECO:0000256" key="5">
    <source>
        <dbReference type="ARBA" id="ARBA00023136"/>
    </source>
</evidence>
<dbReference type="EMBL" id="EF495211">
    <property type="protein sequence ID" value="ABR66949.1"/>
    <property type="molecule type" value="Genomic_DNA"/>
</dbReference>
<feature type="transmembrane region" description="Helical" evidence="6">
    <location>
        <begin position="169"/>
        <end position="190"/>
    </location>
</feature>
<keyword evidence="5 6" id="KW-0472">Membrane</keyword>
<dbReference type="GO" id="GO:0016020">
    <property type="term" value="C:membrane"/>
    <property type="evidence" value="ECO:0007669"/>
    <property type="project" value="UniProtKB-SubCell"/>
</dbReference>
<name>A6YFE5_9MICC</name>
<comment type="similarity">
    <text evidence="2">Belongs to the DsbD family.</text>
</comment>
<accession>A6YFE5</accession>
<feature type="transmembrane region" description="Helical" evidence="6">
    <location>
        <begin position="20"/>
        <end position="46"/>
    </location>
</feature>
<feature type="transmembrane region" description="Helical" evidence="6">
    <location>
        <begin position="210"/>
        <end position="231"/>
    </location>
</feature>
<dbReference type="RefSeq" id="WP_012311481.1">
    <property type="nucleotide sequence ID" value="NC_010494.1"/>
</dbReference>
<dbReference type="InterPro" id="IPR051790">
    <property type="entry name" value="Cytochrome_c-biogenesis_DsbD"/>
</dbReference>
<dbReference type="Pfam" id="PF02683">
    <property type="entry name" value="DsbD_TM"/>
    <property type="match status" value="1"/>
</dbReference>
<evidence type="ECO:0000313" key="8">
    <source>
        <dbReference type="EMBL" id="ABR66949.1"/>
    </source>
</evidence>
<comment type="subcellular location">
    <subcellularLocation>
        <location evidence="1">Membrane</location>
        <topology evidence="1">Multi-pass membrane protein</topology>
    </subcellularLocation>
</comment>
<organism evidence="8">
    <name type="scientific">Arthrobacter sp. AK-1</name>
    <dbReference type="NCBI Taxonomy" id="415095"/>
    <lineage>
        <taxon>Bacteria</taxon>
        <taxon>Bacillati</taxon>
        <taxon>Actinomycetota</taxon>
        <taxon>Actinomycetes</taxon>
        <taxon>Micrococcales</taxon>
        <taxon>Micrococcaceae</taxon>
        <taxon>Arthrobacter</taxon>
    </lineage>
</organism>